<keyword evidence="4" id="KW-1185">Reference proteome</keyword>
<evidence type="ECO:0000259" key="2">
    <source>
        <dbReference type="Pfam" id="PF05272"/>
    </source>
</evidence>
<dbReference type="Pfam" id="PF05272">
    <property type="entry name" value="VapE-like_dom"/>
    <property type="match status" value="1"/>
</dbReference>
<proteinExistence type="predicted"/>
<comment type="caution">
    <text evidence="3">The sequence shown here is derived from an EMBL/GenBank/DDBJ whole genome shotgun (WGS) entry which is preliminary data.</text>
</comment>
<dbReference type="SUPFAM" id="SSF52540">
    <property type="entry name" value="P-loop containing nucleoside triphosphate hydrolases"/>
    <property type="match status" value="1"/>
</dbReference>
<evidence type="ECO:0000313" key="3">
    <source>
        <dbReference type="EMBL" id="GJE63827.1"/>
    </source>
</evidence>
<feature type="compositionally biased region" description="Basic and acidic residues" evidence="1">
    <location>
        <begin position="111"/>
        <end position="130"/>
    </location>
</feature>
<reference evidence="3" key="1">
    <citation type="journal article" date="2021" name="Front. Microbiol.">
        <title>Comprehensive Comparative Genomics and Phenotyping of Methylobacterium Species.</title>
        <authorList>
            <person name="Alessa O."/>
            <person name="Ogura Y."/>
            <person name="Fujitani Y."/>
            <person name="Takami H."/>
            <person name="Hayashi T."/>
            <person name="Sahin N."/>
            <person name="Tani A."/>
        </authorList>
    </citation>
    <scope>NUCLEOTIDE SEQUENCE</scope>
    <source>
        <strain evidence="3">NBRC 15686</strain>
    </source>
</reference>
<dbReference type="InterPro" id="IPR036869">
    <property type="entry name" value="J_dom_sf"/>
</dbReference>
<dbReference type="InterPro" id="IPR027417">
    <property type="entry name" value="P-loop_NTPase"/>
</dbReference>
<feature type="domain" description="Virulence-associated protein E-like" evidence="2">
    <location>
        <begin position="307"/>
        <end position="442"/>
    </location>
</feature>
<dbReference type="Proteomes" id="UP001055039">
    <property type="component" value="Unassembled WGS sequence"/>
</dbReference>
<feature type="region of interest" description="Disordered" evidence="1">
    <location>
        <begin position="77"/>
        <end position="153"/>
    </location>
</feature>
<evidence type="ECO:0000313" key="4">
    <source>
        <dbReference type="Proteomes" id="UP001055039"/>
    </source>
</evidence>
<dbReference type="Gene3D" id="1.10.287.110">
    <property type="entry name" value="DnaJ domain"/>
    <property type="match status" value="1"/>
</dbReference>
<sequence>MDTTTEDTLAEADQHYAALGLTPGAVRDYGQVYAAWKARMKVHHPDTGSATQEGRGSNEIAARINAARDWFKKNIERELHRTTPRQSDPFGRWQQEWQRSQSSQDGQRGQRSQDRQEEAGRAERTEKAESADASDDADAAGAWEDATYRPNAPSKTSEFIEEYMRIRGWRVTAGEHLVPKNGYKSYPKSPIGEVLRDFEITEDRLQSELQDHRERQANPGGGDVTKASLKSGLRAFITAQADEERAKIFERLMVPLDAAQKAEAEEQWALLAATVFEDSPAIAIAGLKKIIHQVKLKALRMKVGNHLMVVFYSKLGGPGKSWFTKLFTSPMDELLSGVTLLSDVVDKSNIYLFSKPIVFLDDIDKLDEKYVGTFKSVLTADYIDRRTFFKQSMAHVRQQAVFVGTANRPITELVSDPSGHRRFLMLTFKHLERNNQKKIWGTVNKIDWELLWRSVSQDDEDPIEPVIEYMKREDAKAAMKSPAGKLTIWFRNLDLTKPEVQALARGKQIKYYTFPDLFRLYEGSMPDGSGLTRKEFDRLLTDLYKQGAGPFVRINDHSVFGRAFEPKP</sequence>
<dbReference type="SUPFAM" id="SSF46565">
    <property type="entry name" value="Chaperone J-domain"/>
    <property type="match status" value="1"/>
</dbReference>
<accession>A0ABQ4U9H2</accession>
<reference evidence="3" key="2">
    <citation type="submission" date="2021-08" db="EMBL/GenBank/DDBJ databases">
        <authorList>
            <person name="Tani A."/>
            <person name="Ola A."/>
            <person name="Ogura Y."/>
            <person name="Katsura K."/>
            <person name="Hayashi T."/>
        </authorList>
    </citation>
    <scope>NUCLEOTIDE SEQUENCE</scope>
    <source>
        <strain evidence="3">NBRC 15686</strain>
    </source>
</reference>
<protein>
    <recommendedName>
        <fullName evidence="2">Virulence-associated protein E-like domain-containing protein</fullName>
    </recommendedName>
</protein>
<name>A0ABQ4U9H2_9HYPH</name>
<gene>
    <name evidence="3" type="ORF">LNAOJCKE_1025</name>
</gene>
<feature type="compositionally biased region" description="Low complexity" evidence="1">
    <location>
        <begin position="92"/>
        <end position="110"/>
    </location>
</feature>
<dbReference type="RefSeq" id="WP_238222933.1">
    <property type="nucleotide sequence ID" value="NZ_BAAADH010000099.1"/>
</dbReference>
<dbReference type="InterPro" id="IPR007936">
    <property type="entry name" value="VapE-like_dom"/>
</dbReference>
<evidence type="ECO:0000256" key="1">
    <source>
        <dbReference type="SAM" id="MobiDB-lite"/>
    </source>
</evidence>
<organism evidence="3 4">
    <name type="scientific">Methylorubrum aminovorans</name>
    <dbReference type="NCBI Taxonomy" id="269069"/>
    <lineage>
        <taxon>Bacteria</taxon>
        <taxon>Pseudomonadati</taxon>
        <taxon>Pseudomonadota</taxon>
        <taxon>Alphaproteobacteria</taxon>
        <taxon>Hyphomicrobiales</taxon>
        <taxon>Methylobacteriaceae</taxon>
        <taxon>Methylorubrum</taxon>
    </lineage>
</organism>
<dbReference type="EMBL" id="BPRC01000002">
    <property type="protein sequence ID" value="GJE63827.1"/>
    <property type="molecule type" value="Genomic_DNA"/>
</dbReference>